<name>A0A1H4M5Z8_9FLAO</name>
<sequence length="127" mass="14394">MNTHSCTLYIQRADIRSNPLRDYFNAKVAYHDSPDEPVEIIIKVGAVDSVDDMYVDEYVSARADLETIKKEGHPDFALIDYWKNPAPTVDIPQEPVLEPARTMIANDIGDWLTSSGEYADQKDELSF</sequence>
<reference evidence="1 2" key="1">
    <citation type="submission" date="2016-10" db="EMBL/GenBank/DDBJ databases">
        <authorList>
            <person name="de Groot N.N."/>
        </authorList>
    </citation>
    <scope>NUCLEOTIDE SEQUENCE [LARGE SCALE GENOMIC DNA]</scope>
    <source>
        <strain evidence="1 2">MAR_2009_71</strain>
    </source>
</reference>
<dbReference type="AlphaFoldDB" id="A0A1H4M5Z8"/>
<proteinExistence type="predicted"/>
<organism evidence="1 2">
    <name type="scientific">Maribacter dokdonensis</name>
    <dbReference type="NCBI Taxonomy" id="320912"/>
    <lineage>
        <taxon>Bacteria</taxon>
        <taxon>Pseudomonadati</taxon>
        <taxon>Bacteroidota</taxon>
        <taxon>Flavobacteriia</taxon>
        <taxon>Flavobacteriales</taxon>
        <taxon>Flavobacteriaceae</taxon>
        <taxon>Maribacter</taxon>
    </lineage>
</organism>
<gene>
    <name evidence="1" type="ORF">SAMN05192540_1529</name>
</gene>
<evidence type="ECO:0000313" key="1">
    <source>
        <dbReference type="EMBL" id="SEB78227.1"/>
    </source>
</evidence>
<evidence type="ECO:0000313" key="2">
    <source>
        <dbReference type="Proteomes" id="UP000183038"/>
    </source>
</evidence>
<dbReference type="Proteomes" id="UP000183038">
    <property type="component" value="Unassembled WGS sequence"/>
</dbReference>
<accession>A0A1H4M5Z8</accession>
<dbReference type="EMBL" id="FNTB01000001">
    <property type="protein sequence ID" value="SEB78227.1"/>
    <property type="molecule type" value="Genomic_DNA"/>
</dbReference>
<dbReference type="RefSeq" id="WP_074671528.1">
    <property type="nucleotide sequence ID" value="NZ_FNTB01000001.1"/>
</dbReference>
<protein>
    <submittedName>
        <fullName evidence="1">Uncharacterized protein</fullName>
    </submittedName>
</protein>